<sequence length="335" mass="36605">MMRSLVCKEPFHLILEERAKPQPKDEEVQLKVAAIGICGTDIHAYAGNQPFFEYPRVLGHEASGVITELGKNVDKFKVGQRVALIPYVSCGKCGACLSGKTNCCENISVIGVHQDGAFSEYLTAPAKNILPIADSVDFTTAALIEPFAISAHAVRRAQITKGDDVLIVGAGPIGLGAAAIAHADGANVVIADTSEERRKHIQANIPVPTVNPINEKVEDYFNGRLPQIVIDATGNQKAMNNAVNLIRHGGRIVFVGLHKGTIEFSDPDFHKKETTLMGSRNATLEDFEKVQHLMSERKISANMMLTHTFKYDELAEIYEEKITKNQSLIKSVVLY</sequence>
<dbReference type="GO" id="GO:0016616">
    <property type="term" value="F:oxidoreductase activity, acting on the CH-OH group of donors, NAD or NADP as acceptor"/>
    <property type="evidence" value="ECO:0007669"/>
    <property type="project" value="UniProtKB-ARBA"/>
</dbReference>
<keyword evidence="7" id="KW-1185">Reference proteome</keyword>
<comment type="cofactor">
    <cofactor evidence="4">
        <name>Zn(2+)</name>
        <dbReference type="ChEBI" id="CHEBI:29105"/>
    </cofactor>
</comment>
<dbReference type="CDD" id="cd08261">
    <property type="entry name" value="Zn_ADH7"/>
    <property type="match status" value="1"/>
</dbReference>
<dbReference type="InterPro" id="IPR002328">
    <property type="entry name" value="ADH_Zn_CS"/>
</dbReference>
<comment type="similarity">
    <text evidence="4">Belongs to the zinc-containing alcohol dehydrogenase family.</text>
</comment>
<dbReference type="Gene3D" id="3.40.50.720">
    <property type="entry name" value="NAD(P)-binding Rossmann-like Domain"/>
    <property type="match status" value="1"/>
</dbReference>
<name>Q65V78_MANSM</name>
<keyword evidence="1 4" id="KW-0479">Metal-binding</keyword>
<evidence type="ECO:0000256" key="4">
    <source>
        <dbReference type="RuleBase" id="RU361277"/>
    </source>
</evidence>
<evidence type="ECO:0000259" key="5">
    <source>
        <dbReference type="SMART" id="SM00829"/>
    </source>
</evidence>
<evidence type="ECO:0000313" key="7">
    <source>
        <dbReference type="Proteomes" id="UP000000607"/>
    </source>
</evidence>
<dbReference type="KEGG" id="msu:MS0525"/>
<dbReference type="InterPro" id="IPR011032">
    <property type="entry name" value="GroES-like_sf"/>
</dbReference>
<proteinExistence type="inferred from homology"/>
<reference evidence="6 7" key="1">
    <citation type="journal article" date="2004" name="Nat. Biotechnol.">
        <title>The genome sequence of the capnophilic rumen bacterium Mannheimia succiniciproducens.</title>
        <authorList>
            <person name="Hong S.H."/>
            <person name="Kim J.S."/>
            <person name="Lee S.Y."/>
            <person name="In Y.H."/>
            <person name="Choi S.S."/>
            <person name="Rih J.-K."/>
            <person name="Kim C.H."/>
            <person name="Jeong H."/>
            <person name="Hur C.G."/>
            <person name="Kim J.J."/>
        </authorList>
    </citation>
    <scope>NUCLEOTIDE SEQUENCE [LARGE SCALE GENOMIC DNA]</scope>
    <source>
        <strain evidence="7">KCTC 0769BP / MBEL55E</strain>
    </source>
</reference>
<dbReference type="InterPro" id="IPR050129">
    <property type="entry name" value="Zn_alcohol_dh"/>
</dbReference>
<evidence type="ECO:0000256" key="2">
    <source>
        <dbReference type="ARBA" id="ARBA00022833"/>
    </source>
</evidence>
<dbReference type="Pfam" id="PF00107">
    <property type="entry name" value="ADH_zinc_N"/>
    <property type="match status" value="1"/>
</dbReference>
<organism evidence="6 7">
    <name type="scientific">Mannheimia succiniciproducens (strain KCTC 0769BP / MBEL55E)</name>
    <dbReference type="NCBI Taxonomy" id="221988"/>
    <lineage>
        <taxon>Bacteria</taxon>
        <taxon>Pseudomonadati</taxon>
        <taxon>Pseudomonadota</taxon>
        <taxon>Gammaproteobacteria</taxon>
        <taxon>Pasteurellales</taxon>
        <taxon>Pasteurellaceae</taxon>
        <taxon>Basfia</taxon>
    </lineage>
</organism>
<dbReference type="GO" id="GO:0008270">
    <property type="term" value="F:zinc ion binding"/>
    <property type="evidence" value="ECO:0007669"/>
    <property type="project" value="InterPro"/>
</dbReference>
<dbReference type="SUPFAM" id="SSF51735">
    <property type="entry name" value="NAD(P)-binding Rossmann-fold domains"/>
    <property type="match status" value="1"/>
</dbReference>
<dbReference type="Pfam" id="PF08240">
    <property type="entry name" value="ADH_N"/>
    <property type="match status" value="1"/>
</dbReference>
<dbReference type="InterPro" id="IPR013154">
    <property type="entry name" value="ADH-like_N"/>
</dbReference>
<protein>
    <submittedName>
        <fullName evidence="6">Tdh protein</fullName>
    </submittedName>
</protein>
<dbReference type="STRING" id="221988.MS0525"/>
<dbReference type="InterPro" id="IPR036291">
    <property type="entry name" value="NAD(P)-bd_dom_sf"/>
</dbReference>
<dbReference type="PROSITE" id="PS00059">
    <property type="entry name" value="ADH_ZINC"/>
    <property type="match status" value="1"/>
</dbReference>
<dbReference type="AlphaFoldDB" id="Q65V78"/>
<dbReference type="EMBL" id="AE016827">
    <property type="protein sequence ID" value="AAU37132.1"/>
    <property type="molecule type" value="Genomic_DNA"/>
</dbReference>
<dbReference type="HOGENOM" id="CLU_026673_11_0_6"/>
<dbReference type="PANTHER" id="PTHR43401:SF3">
    <property type="entry name" value="L-GALACTONATE-5-DEHYDROGENASE"/>
    <property type="match status" value="1"/>
</dbReference>
<gene>
    <name evidence="6" type="primary">tdh</name>
    <name evidence="6" type="ordered locus">MS0525</name>
</gene>
<dbReference type="SMART" id="SM00829">
    <property type="entry name" value="PKS_ER"/>
    <property type="match status" value="1"/>
</dbReference>
<dbReference type="PANTHER" id="PTHR43401">
    <property type="entry name" value="L-THREONINE 3-DEHYDROGENASE"/>
    <property type="match status" value="1"/>
</dbReference>
<dbReference type="Gene3D" id="3.90.180.10">
    <property type="entry name" value="Medium-chain alcohol dehydrogenases, catalytic domain"/>
    <property type="match status" value="1"/>
</dbReference>
<dbReference type="eggNOG" id="COG1063">
    <property type="taxonomic scope" value="Bacteria"/>
</dbReference>
<dbReference type="SUPFAM" id="SSF50129">
    <property type="entry name" value="GroES-like"/>
    <property type="match status" value="1"/>
</dbReference>
<dbReference type="InterPro" id="IPR013149">
    <property type="entry name" value="ADH-like_C"/>
</dbReference>
<dbReference type="Proteomes" id="UP000000607">
    <property type="component" value="Chromosome"/>
</dbReference>
<keyword evidence="2 4" id="KW-0862">Zinc</keyword>
<dbReference type="InterPro" id="IPR020843">
    <property type="entry name" value="ER"/>
</dbReference>
<dbReference type="RefSeq" id="WP_011199704.1">
    <property type="nucleotide sequence ID" value="NC_006300.1"/>
</dbReference>
<feature type="domain" description="Enoyl reductase (ER)" evidence="5">
    <location>
        <begin position="8"/>
        <end position="305"/>
    </location>
</feature>
<evidence type="ECO:0000256" key="3">
    <source>
        <dbReference type="ARBA" id="ARBA00023002"/>
    </source>
</evidence>
<keyword evidence="3" id="KW-0560">Oxidoreductase</keyword>
<evidence type="ECO:0000313" key="6">
    <source>
        <dbReference type="EMBL" id="AAU37132.1"/>
    </source>
</evidence>
<evidence type="ECO:0000256" key="1">
    <source>
        <dbReference type="ARBA" id="ARBA00022723"/>
    </source>
</evidence>
<accession>Q65V78</accession>